<protein>
    <submittedName>
        <fullName evidence="1">Uncharacterized protein</fullName>
    </submittedName>
</protein>
<reference evidence="1 2" key="1">
    <citation type="submission" date="2024-10" db="EMBL/GenBank/DDBJ databases">
        <title>The Natural Products Discovery Center: Release of the First 8490 Sequenced Strains for Exploring Actinobacteria Biosynthetic Diversity.</title>
        <authorList>
            <person name="Kalkreuter E."/>
            <person name="Kautsar S.A."/>
            <person name="Yang D."/>
            <person name="Bader C.D."/>
            <person name="Teijaro C.N."/>
            <person name="Fluegel L."/>
            <person name="Davis C.M."/>
            <person name="Simpson J.R."/>
            <person name="Lauterbach L."/>
            <person name="Steele A.D."/>
            <person name="Gui C."/>
            <person name="Meng S."/>
            <person name="Li G."/>
            <person name="Viehrig K."/>
            <person name="Ye F."/>
            <person name="Su P."/>
            <person name="Kiefer A.F."/>
            <person name="Nichols A."/>
            <person name="Cepeda A.J."/>
            <person name="Yan W."/>
            <person name="Fan B."/>
            <person name="Jiang Y."/>
            <person name="Adhikari A."/>
            <person name="Zheng C.-J."/>
            <person name="Schuster L."/>
            <person name="Cowan T.M."/>
            <person name="Smanski M.J."/>
            <person name="Chevrette M.G."/>
            <person name="De Carvalho L.P.S."/>
            <person name="Shen B."/>
        </authorList>
    </citation>
    <scope>NUCLEOTIDE SEQUENCE [LARGE SCALE GENOMIC DNA]</scope>
    <source>
        <strain evidence="1 2">NPDC050545</strain>
    </source>
</reference>
<gene>
    <name evidence="1" type="ORF">ACIBG2_05745</name>
</gene>
<name>A0ABW7YMA4_9ACTN</name>
<evidence type="ECO:0000313" key="1">
    <source>
        <dbReference type="EMBL" id="MFI6496862.1"/>
    </source>
</evidence>
<dbReference type="RefSeq" id="WP_397079313.1">
    <property type="nucleotide sequence ID" value="NZ_JBITGY010000002.1"/>
</dbReference>
<proteinExistence type="predicted"/>
<dbReference type="EMBL" id="JBITGY010000002">
    <property type="protein sequence ID" value="MFI6496862.1"/>
    <property type="molecule type" value="Genomic_DNA"/>
</dbReference>
<accession>A0ABW7YMA4</accession>
<organism evidence="1 2">
    <name type="scientific">Nonomuraea typhae</name>
    <dbReference type="NCBI Taxonomy" id="2603600"/>
    <lineage>
        <taxon>Bacteria</taxon>
        <taxon>Bacillati</taxon>
        <taxon>Actinomycetota</taxon>
        <taxon>Actinomycetes</taxon>
        <taxon>Streptosporangiales</taxon>
        <taxon>Streptosporangiaceae</taxon>
        <taxon>Nonomuraea</taxon>
    </lineage>
</organism>
<keyword evidence="2" id="KW-1185">Reference proteome</keyword>
<comment type="caution">
    <text evidence="1">The sequence shown here is derived from an EMBL/GenBank/DDBJ whole genome shotgun (WGS) entry which is preliminary data.</text>
</comment>
<evidence type="ECO:0000313" key="2">
    <source>
        <dbReference type="Proteomes" id="UP001612741"/>
    </source>
</evidence>
<dbReference type="Proteomes" id="UP001612741">
    <property type="component" value="Unassembled WGS sequence"/>
</dbReference>
<sequence>MTRVQSRELVQTWVEYSIPLPVVWGDLNQLVMLARQALGEDAAKWDTAAEVICDEESLIVRWEKPEVSR</sequence>